<dbReference type="AlphaFoldDB" id="A0AA38S8U8"/>
<evidence type="ECO:0000313" key="3">
    <source>
        <dbReference type="Proteomes" id="UP001172457"/>
    </source>
</evidence>
<protein>
    <submittedName>
        <fullName evidence="2">Uncharacterized protein</fullName>
    </submittedName>
</protein>
<keyword evidence="3" id="KW-1185">Reference proteome</keyword>
<feature type="compositionally biased region" description="Basic and acidic residues" evidence="1">
    <location>
        <begin position="288"/>
        <end position="297"/>
    </location>
</feature>
<dbReference type="PANTHER" id="PTHR47481:SF38">
    <property type="entry name" value="POU DOMAIN, CLASS 4, TRANSCRIPTION FACTOR 1-LIKE"/>
    <property type="match status" value="1"/>
</dbReference>
<feature type="region of interest" description="Disordered" evidence="1">
    <location>
        <begin position="288"/>
        <end position="328"/>
    </location>
</feature>
<proteinExistence type="predicted"/>
<comment type="caution">
    <text evidence="2">The sequence shown here is derived from an EMBL/GenBank/DDBJ whole genome shotgun (WGS) entry which is preliminary data.</text>
</comment>
<feature type="compositionally biased region" description="Polar residues" evidence="1">
    <location>
        <begin position="312"/>
        <end position="322"/>
    </location>
</feature>
<organism evidence="2 3">
    <name type="scientific">Centaurea solstitialis</name>
    <name type="common">yellow star-thistle</name>
    <dbReference type="NCBI Taxonomy" id="347529"/>
    <lineage>
        <taxon>Eukaryota</taxon>
        <taxon>Viridiplantae</taxon>
        <taxon>Streptophyta</taxon>
        <taxon>Embryophyta</taxon>
        <taxon>Tracheophyta</taxon>
        <taxon>Spermatophyta</taxon>
        <taxon>Magnoliopsida</taxon>
        <taxon>eudicotyledons</taxon>
        <taxon>Gunneridae</taxon>
        <taxon>Pentapetalae</taxon>
        <taxon>asterids</taxon>
        <taxon>campanulids</taxon>
        <taxon>Asterales</taxon>
        <taxon>Asteraceae</taxon>
        <taxon>Carduoideae</taxon>
        <taxon>Cardueae</taxon>
        <taxon>Centaureinae</taxon>
        <taxon>Centaurea</taxon>
    </lineage>
</organism>
<dbReference type="EMBL" id="JARYMX010000008">
    <property type="protein sequence ID" value="KAJ9537898.1"/>
    <property type="molecule type" value="Genomic_DNA"/>
</dbReference>
<gene>
    <name evidence="2" type="ORF">OSB04_030631</name>
</gene>
<evidence type="ECO:0000256" key="1">
    <source>
        <dbReference type="SAM" id="MobiDB-lite"/>
    </source>
</evidence>
<dbReference type="Proteomes" id="UP001172457">
    <property type="component" value="Chromosome 8"/>
</dbReference>
<dbReference type="PANTHER" id="PTHR47481">
    <property type="match status" value="1"/>
</dbReference>
<accession>A0AA38S8U8</accession>
<evidence type="ECO:0000313" key="2">
    <source>
        <dbReference type="EMBL" id="KAJ9537898.1"/>
    </source>
</evidence>
<name>A0AA38S8U8_9ASTR</name>
<reference evidence="2" key="1">
    <citation type="submission" date="2023-03" db="EMBL/GenBank/DDBJ databases">
        <title>Chromosome-scale reference genome and RAD-based genetic map of yellow starthistle (Centaurea solstitialis) reveal putative structural variation and QTLs associated with invader traits.</title>
        <authorList>
            <person name="Reatini B."/>
            <person name="Cang F.A."/>
            <person name="Jiang Q."/>
            <person name="Mckibben M.T.W."/>
            <person name="Barker M.S."/>
            <person name="Rieseberg L.H."/>
            <person name="Dlugosch K.M."/>
        </authorList>
    </citation>
    <scope>NUCLEOTIDE SEQUENCE</scope>
    <source>
        <strain evidence="2">CAN-66</strain>
        <tissue evidence="2">Leaf</tissue>
    </source>
</reference>
<dbReference type="Pfam" id="PF14223">
    <property type="entry name" value="Retrotran_gag_2"/>
    <property type="match status" value="1"/>
</dbReference>
<sequence>MMNPLTLTSHAVQVIPPVQAATLAPHQLYHHFTTTLPFHPQPYRSAIATISKIAFVEGGDNKMKASNSIELNLAPSKVLLIFFSSTTLLVSTMTGTTPTSSSSSSSFHPAFAVNNIKNFIPLVLDQEDDQYASWVELFHIHACAYNVIDHINTKGSKSSSVDDPTWERLDAIVKQWIYGTILKDLLQTIMKPGASARELWVRLEEIFQDNKHTRAVYLEEQFNTIRLENFSNMSDYCKRVKHLADQLANVGNPISEDGEYDTIATMIQQADPLPSFNKARSQLLLEETRRSKQESHTQHALVTSQQSTQQQPTMQGRNTTVINRGAEI</sequence>